<sequence>MEEKKYAVLIDGDNISSKYLDSILNEMTKYGIATYKRIYCDFTSQQSSKWRRLVRDSGIQAMQQFANTVGKNATDSTLIIDAMDILYTGNVDGFCIVSSDGDFTRLAIRLKESGMDVIGMGESKTPRSFRAACTVFTDLEILYEAESEDDEISTKGKKPAVKHNVVKVSEIENVIIEIINENNNKGRRTGLGEIGSRIQKKYNDFDVRQYGYSSLSTFIDEIDSFVLIKENNTVHVALKEDNDVKEKVVQFAKEYVKKAGKNGIDLGALGQKIHGKYPNFKVKEYGYSTLQKFISGINIFRIESDEDNRKVIFLKEK</sequence>
<evidence type="ECO:0000313" key="2">
    <source>
        <dbReference type="EMBL" id="MBC5679725.1"/>
    </source>
</evidence>
<name>A0ABR7FX07_9FIRM</name>
<dbReference type="PROSITE" id="PS51644">
    <property type="entry name" value="HTH_OST"/>
    <property type="match status" value="2"/>
</dbReference>
<reference evidence="2 3" key="1">
    <citation type="submission" date="2020-08" db="EMBL/GenBank/DDBJ databases">
        <title>Genome public.</title>
        <authorList>
            <person name="Liu C."/>
            <person name="Sun Q."/>
        </authorList>
    </citation>
    <scope>NUCLEOTIDE SEQUENCE [LARGE SCALE GENOMIC DNA]</scope>
    <source>
        <strain evidence="2 3">NSJ-43</strain>
    </source>
</reference>
<gene>
    <name evidence="2" type="ORF">H8S01_01940</name>
</gene>
<dbReference type="InterPro" id="IPR041966">
    <property type="entry name" value="LOTUS-like"/>
</dbReference>
<dbReference type="Gene3D" id="3.30.420.610">
    <property type="entry name" value="LOTUS domain-like"/>
    <property type="match status" value="2"/>
</dbReference>
<dbReference type="PANTHER" id="PTHR35811:SF1">
    <property type="entry name" value="HTH OST-TYPE DOMAIN-CONTAINING PROTEIN"/>
    <property type="match status" value="1"/>
</dbReference>
<dbReference type="Proteomes" id="UP000628463">
    <property type="component" value="Unassembled WGS sequence"/>
</dbReference>
<dbReference type="CDD" id="cd11297">
    <property type="entry name" value="PIN_LabA-like_N_1"/>
    <property type="match status" value="1"/>
</dbReference>
<dbReference type="InterPro" id="IPR025605">
    <property type="entry name" value="OST-HTH/LOTUS_dom"/>
</dbReference>
<dbReference type="PANTHER" id="PTHR35811">
    <property type="entry name" value="SLR1870 PROTEIN"/>
    <property type="match status" value="1"/>
</dbReference>
<dbReference type="Gene3D" id="3.40.50.1010">
    <property type="entry name" value="5'-nuclease"/>
    <property type="match status" value="1"/>
</dbReference>
<dbReference type="InterPro" id="IPR021139">
    <property type="entry name" value="NYN"/>
</dbReference>
<feature type="domain" description="HTH OST-type" evidence="1">
    <location>
        <begin position="244"/>
        <end position="316"/>
    </location>
</feature>
<dbReference type="RefSeq" id="WP_021865658.1">
    <property type="nucleotide sequence ID" value="NZ_JACOPD010000001.1"/>
</dbReference>
<dbReference type="Pfam" id="PF01936">
    <property type="entry name" value="NYN"/>
    <property type="match status" value="1"/>
</dbReference>
<proteinExistence type="predicted"/>
<dbReference type="Pfam" id="PF12872">
    <property type="entry name" value="OST-HTH"/>
    <property type="match status" value="2"/>
</dbReference>
<comment type="caution">
    <text evidence="2">The sequence shown here is derived from an EMBL/GenBank/DDBJ whole genome shotgun (WGS) entry which is preliminary data.</text>
</comment>
<protein>
    <submittedName>
        <fullName evidence="2">NYN domain-containing protein</fullName>
    </submittedName>
</protein>
<accession>A0ABR7FX07</accession>
<evidence type="ECO:0000313" key="3">
    <source>
        <dbReference type="Proteomes" id="UP000628463"/>
    </source>
</evidence>
<dbReference type="CDD" id="cd10146">
    <property type="entry name" value="LabA_like_C"/>
    <property type="match status" value="2"/>
</dbReference>
<feature type="domain" description="HTH OST-type" evidence="1">
    <location>
        <begin position="167"/>
        <end position="240"/>
    </location>
</feature>
<keyword evidence="3" id="KW-1185">Reference proteome</keyword>
<evidence type="ECO:0000259" key="1">
    <source>
        <dbReference type="PROSITE" id="PS51644"/>
    </source>
</evidence>
<dbReference type="EMBL" id="JACOPD010000001">
    <property type="protein sequence ID" value="MBC5679725.1"/>
    <property type="molecule type" value="Genomic_DNA"/>
</dbReference>
<organism evidence="2 3">
    <name type="scientific">Lachnospira hominis</name>
    <name type="common">ex Liu et al. 2021</name>
    <dbReference type="NCBI Taxonomy" id="2763051"/>
    <lineage>
        <taxon>Bacteria</taxon>
        <taxon>Bacillati</taxon>
        <taxon>Bacillota</taxon>
        <taxon>Clostridia</taxon>
        <taxon>Lachnospirales</taxon>
        <taxon>Lachnospiraceae</taxon>
        <taxon>Lachnospira</taxon>
    </lineage>
</organism>